<feature type="chain" id="PRO_5042812607" description="Leucine-rich repeat-containing N-terminal plant-type domain-containing protein" evidence="4">
    <location>
        <begin position="22"/>
        <end position="195"/>
    </location>
</feature>
<dbReference type="FunFam" id="3.80.10.10:FF:000024">
    <property type="entry name" value="Somatic embryogenesis receptor kinase 1"/>
    <property type="match status" value="1"/>
</dbReference>
<keyword evidence="3" id="KW-0677">Repeat</keyword>
<dbReference type="InterPro" id="IPR013210">
    <property type="entry name" value="LRR_N_plant-typ"/>
</dbReference>
<dbReference type="AlphaFoldDB" id="A0AAQ3QKM4"/>
<evidence type="ECO:0000256" key="2">
    <source>
        <dbReference type="ARBA" id="ARBA00022729"/>
    </source>
</evidence>
<keyword evidence="1" id="KW-0433">Leucine-rich repeat</keyword>
<dbReference type="Proteomes" id="UP001327560">
    <property type="component" value="Chromosome 7"/>
</dbReference>
<organism evidence="6 7">
    <name type="scientific">Canna indica</name>
    <name type="common">Indian-shot</name>
    <dbReference type="NCBI Taxonomy" id="4628"/>
    <lineage>
        <taxon>Eukaryota</taxon>
        <taxon>Viridiplantae</taxon>
        <taxon>Streptophyta</taxon>
        <taxon>Embryophyta</taxon>
        <taxon>Tracheophyta</taxon>
        <taxon>Spermatophyta</taxon>
        <taxon>Magnoliopsida</taxon>
        <taxon>Liliopsida</taxon>
        <taxon>Zingiberales</taxon>
        <taxon>Cannaceae</taxon>
        <taxon>Canna</taxon>
    </lineage>
</organism>
<keyword evidence="2 4" id="KW-0732">Signal</keyword>
<accession>A0AAQ3QKM4</accession>
<feature type="domain" description="Leucine-rich repeat-containing N-terminal plant-type" evidence="5">
    <location>
        <begin position="22"/>
        <end position="61"/>
    </location>
</feature>
<reference evidence="6 7" key="1">
    <citation type="submission" date="2023-10" db="EMBL/GenBank/DDBJ databases">
        <title>Chromosome-scale genome assembly provides insights into flower coloration mechanisms of Canna indica.</title>
        <authorList>
            <person name="Li C."/>
        </authorList>
    </citation>
    <scope>NUCLEOTIDE SEQUENCE [LARGE SCALE GENOMIC DNA]</scope>
    <source>
        <tissue evidence="6">Flower</tissue>
    </source>
</reference>
<evidence type="ECO:0000313" key="7">
    <source>
        <dbReference type="Proteomes" id="UP001327560"/>
    </source>
</evidence>
<evidence type="ECO:0000256" key="1">
    <source>
        <dbReference type="ARBA" id="ARBA00022614"/>
    </source>
</evidence>
<feature type="signal peptide" evidence="4">
    <location>
        <begin position="1"/>
        <end position="21"/>
    </location>
</feature>
<dbReference type="SUPFAM" id="SSF52058">
    <property type="entry name" value="L domain-like"/>
    <property type="match status" value="1"/>
</dbReference>
<dbReference type="InterPro" id="IPR001611">
    <property type="entry name" value="Leu-rich_rpt"/>
</dbReference>
<evidence type="ECO:0000256" key="3">
    <source>
        <dbReference type="ARBA" id="ARBA00022737"/>
    </source>
</evidence>
<keyword evidence="7" id="KW-1185">Reference proteome</keyword>
<dbReference type="Gene3D" id="3.80.10.10">
    <property type="entry name" value="Ribonuclease Inhibitor"/>
    <property type="match status" value="1"/>
</dbReference>
<proteinExistence type="predicted"/>
<evidence type="ECO:0000259" key="5">
    <source>
        <dbReference type="Pfam" id="PF08263"/>
    </source>
</evidence>
<sequence>MKLQHIFSLLFGLSVVTTVYCNTEVDILNAQREAWKDPYNVLESWDPTLVNPCTWYHITCNSDNSVIRVDLGNASLSGYLIPDLGRLTDLQYLELYSNNISGSIPDSLGNLTKLVSLDLFSNHFNGPIPSSLGNINSLKYLRLNNNMLSGEIPREVLELIITGNLTEMNVSDNMLSGTIRNFKKRVTTITQDARA</sequence>
<evidence type="ECO:0000256" key="4">
    <source>
        <dbReference type="SAM" id="SignalP"/>
    </source>
</evidence>
<dbReference type="InterPro" id="IPR032675">
    <property type="entry name" value="LRR_dom_sf"/>
</dbReference>
<dbReference type="EMBL" id="CP136896">
    <property type="protein sequence ID" value="WOL12616.1"/>
    <property type="molecule type" value="Genomic_DNA"/>
</dbReference>
<protein>
    <recommendedName>
        <fullName evidence="5">Leucine-rich repeat-containing N-terminal plant-type domain-containing protein</fullName>
    </recommendedName>
</protein>
<name>A0AAQ3QKM4_9LILI</name>
<gene>
    <name evidence="6" type="ORF">Cni_G21383</name>
</gene>
<dbReference type="Pfam" id="PF00560">
    <property type="entry name" value="LRR_1"/>
    <property type="match status" value="3"/>
</dbReference>
<dbReference type="PANTHER" id="PTHR47988">
    <property type="entry name" value="SOMATIC EMBRYOGENESIS RECEPTOR KINASE 1"/>
    <property type="match status" value="1"/>
</dbReference>
<evidence type="ECO:0000313" key="6">
    <source>
        <dbReference type="EMBL" id="WOL12616.1"/>
    </source>
</evidence>
<dbReference type="Pfam" id="PF08263">
    <property type="entry name" value="LRRNT_2"/>
    <property type="match status" value="1"/>
</dbReference>